<dbReference type="SUPFAM" id="SSF51182">
    <property type="entry name" value="RmlC-like cupins"/>
    <property type="match status" value="1"/>
</dbReference>
<dbReference type="Gene3D" id="2.60.120.10">
    <property type="entry name" value="Jelly Rolls"/>
    <property type="match status" value="1"/>
</dbReference>
<organism evidence="2 3">
    <name type="scientific">Actinacidiphila acidipaludis</name>
    <dbReference type="NCBI Taxonomy" id="2873382"/>
    <lineage>
        <taxon>Bacteria</taxon>
        <taxon>Bacillati</taxon>
        <taxon>Actinomycetota</taxon>
        <taxon>Actinomycetes</taxon>
        <taxon>Kitasatosporales</taxon>
        <taxon>Streptomycetaceae</taxon>
        <taxon>Actinacidiphila</taxon>
    </lineage>
</organism>
<evidence type="ECO:0000259" key="1">
    <source>
        <dbReference type="Pfam" id="PF07883"/>
    </source>
</evidence>
<evidence type="ECO:0000313" key="3">
    <source>
        <dbReference type="Proteomes" id="UP000778578"/>
    </source>
</evidence>
<gene>
    <name evidence="2" type="ORF">K7862_31410</name>
</gene>
<dbReference type="EMBL" id="JAINZZ010000063">
    <property type="protein sequence ID" value="MBY8882108.1"/>
    <property type="molecule type" value="Genomic_DNA"/>
</dbReference>
<name>A0ABS7QGN3_9ACTN</name>
<dbReference type="Proteomes" id="UP000778578">
    <property type="component" value="Unassembled WGS sequence"/>
</dbReference>
<dbReference type="Pfam" id="PF07883">
    <property type="entry name" value="Cupin_2"/>
    <property type="match status" value="1"/>
</dbReference>
<evidence type="ECO:0000313" key="2">
    <source>
        <dbReference type="EMBL" id="MBY8882108.1"/>
    </source>
</evidence>
<keyword evidence="3" id="KW-1185">Reference proteome</keyword>
<sequence>MPATAHATPASGVSAVVLAQQTVGGKDYILREITLQPGGSTGWHYHDGTLYAYVRQGTLTHSDHTCATDGTYAAGTAFVEPSGPGRVHIGRNLGTTPVVLDVLYVDPAGSPLSEDAPNPGCPFR</sequence>
<accession>A0ABS7QGN3</accession>
<proteinExistence type="predicted"/>
<comment type="caution">
    <text evidence="2">The sequence shown here is derived from an EMBL/GenBank/DDBJ whole genome shotgun (WGS) entry which is preliminary data.</text>
</comment>
<protein>
    <submittedName>
        <fullName evidence="2">Cupin domain-containing protein</fullName>
    </submittedName>
</protein>
<dbReference type="InterPro" id="IPR013096">
    <property type="entry name" value="Cupin_2"/>
</dbReference>
<dbReference type="InterPro" id="IPR011051">
    <property type="entry name" value="RmlC_Cupin_sf"/>
</dbReference>
<feature type="domain" description="Cupin type-2" evidence="1">
    <location>
        <begin position="33"/>
        <end position="100"/>
    </location>
</feature>
<reference evidence="2 3" key="1">
    <citation type="submission" date="2021-08" db="EMBL/GenBank/DDBJ databases">
        <title>WGS of actinomycetes from Thailand.</title>
        <authorList>
            <person name="Thawai C."/>
        </authorList>
    </citation>
    <scope>NUCLEOTIDE SEQUENCE [LARGE SCALE GENOMIC DNA]</scope>
    <source>
        <strain evidence="2 3">PLK6-54</strain>
    </source>
</reference>
<dbReference type="InterPro" id="IPR014710">
    <property type="entry name" value="RmlC-like_jellyroll"/>
</dbReference>